<name>A0AAW0QLP4_9PEZI</name>
<dbReference type="PRINTS" id="PR00081">
    <property type="entry name" value="GDHRDH"/>
</dbReference>
<dbReference type="PROSITE" id="PS50280">
    <property type="entry name" value="SET"/>
    <property type="match status" value="1"/>
</dbReference>
<proteinExistence type="predicted"/>
<feature type="region of interest" description="Disordered" evidence="1">
    <location>
        <begin position="382"/>
        <end position="413"/>
    </location>
</feature>
<dbReference type="InterPro" id="IPR001214">
    <property type="entry name" value="SET_dom"/>
</dbReference>
<evidence type="ECO:0000313" key="4">
    <source>
        <dbReference type="Proteomes" id="UP001392437"/>
    </source>
</evidence>
<dbReference type="EMBL" id="JAQQWP010000007">
    <property type="protein sequence ID" value="KAK8109410.1"/>
    <property type="molecule type" value="Genomic_DNA"/>
</dbReference>
<feature type="domain" description="SET" evidence="2">
    <location>
        <begin position="8"/>
        <end position="182"/>
    </location>
</feature>
<sequence length="535" mass="59774">MAAAMDTDNFALKPTWDKKGTGIFTNIQIETGTVIVREMPVVRHYERPEGFDTGLIPGLIQQFDAMSRAVQDEFLTLHCRKMLDEDDDFVFEFLRNYTRADGANLTLPECRMYKRVVVILWSCQIGFIDAAGAEHRGVFLRASRFNHRCWPNVILNISTEGQMTMRARHRILAGAELTISYIEMDLLRHARRQKLLQDFGFECLCDVCDEEDLRPDAPLYEARIAELSLSDMHETMRMYKANEFGTLQAEDCVQLGQRCAGRWVTYCRLFWNDWAFYELCNIADLWARQWQLLPDNNVPANLEAARLVTEWRRAMNSVFLLGRTIMDADDHHLMDCRRALATGFPTIIQPLPPAEGENPLSPTPQGRARRIRSATPFDFGPVSGLSPGGVPTGCPQSRDNVNDQAKPRPPIASDFVVPSVDNCPRFILLLSPNINNKGAAVHLNRMLAAEVAGQGHQVRVNSIAPGVFPSETTAGGSGGDQKSHIPENEYADRVPAARPGEDEDMAQAVLFFAAAQCLDGQTRAVDGGYTLAAGR</sequence>
<dbReference type="AlphaFoldDB" id="A0AAW0QLP4"/>
<dbReference type="SUPFAM" id="SSF82199">
    <property type="entry name" value="SET domain"/>
    <property type="match status" value="1"/>
</dbReference>
<dbReference type="SMART" id="SM00317">
    <property type="entry name" value="SET"/>
    <property type="match status" value="1"/>
</dbReference>
<reference evidence="3 4" key="1">
    <citation type="submission" date="2023-01" db="EMBL/GenBank/DDBJ databases">
        <title>Analysis of 21 Apiospora genomes using comparative genomics revels a genus with tremendous synthesis potential of carbohydrate active enzymes and secondary metabolites.</title>
        <authorList>
            <person name="Sorensen T."/>
        </authorList>
    </citation>
    <scope>NUCLEOTIDE SEQUENCE [LARGE SCALE GENOMIC DNA]</scope>
    <source>
        <strain evidence="3 4">CBS 117206</strain>
    </source>
</reference>
<organism evidence="3 4">
    <name type="scientific">Apiospora kogelbergensis</name>
    <dbReference type="NCBI Taxonomy" id="1337665"/>
    <lineage>
        <taxon>Eukaryota</taxon>
        <taxon>Fungi</taxon>
        <taxon>Dikarya</taxon>
        <taxon>Ascomycota</taxon>
        <taxon>Pezizomycotina</taxon>
        <taxon>Sordariomycetes</taxon>
        <taxon>Xylariomycetidae</taxon>
        <taxon>Amphisphaeriales</taxon>
        <taxon>Apiosporaceae</taxon>
        <taxon>Apiospora</taxon>
    </lineage>
</organism>
<dbReference type="PANTHER" id="PTHR47332:SF4">
    <property type="entry name" value="SET DOMAIN-CONTAINING PROTEIN 5"/>
    <property type="match status" value="1"/>
</dbReference>
<comment type="caution">
    <text evidence="3">The sequence shown here is derived from an EMBL/GenBank/DDBJ whole genome shotgun (WGS) entry which is preliminary data.</text>
</comment>
<dbReference type="Gene3D" id="2.170.270.10">
    <property type="entry name" value="SET domain"/>
    <property type="match status" value="1"/>
</dbReference>
<dbReference type="InterPro" id="IPR053185">
    <property type="entry name" value="SET_domain_protein"/>
</dbReference>
<accession>A0AAW0QLP4</accession>
<evidence type="ECO:0000259" key="2">
    <source>
        <dbReference type="PROSITE" id="PS50280"/>
    </source>
</evidence>
<dbReference type="Pfam" id="PF13561">
    <property type="entry name" value="adh_short_C2"/>
    <property type="match status" value="1"/>
</dbReference>
<protein>
    <recommendedName>
        <fullName evidence="2">SET domain-containing protein</fullName>
    </recommendedName>
</protein>
<dbReference type="InterPro" id="IPR036291">
    <property type="entry name" value="NAD(P)-bd_dom_sf"/>
</dbReference>
<evidence type="ECO:0000256" key="1">
    <source>
        <dbReference type="SAM" id="MobiDB-lite"/>
    </source>
</evidence>
<keyword evidence="4" id="KW-1185">Reference proteome</keyword>
<dbReference type="Proteomes" id="UP001392437">
    <property type="component" value="Unassembled WGS sequence"/>
</dbReference>
<dbReference type="InterPro" id="IPR046341">
    <property type="entry name" value="SET_dom_sf"/>
</dbReference>
<dbReference type="PANTHER" id="PTHR47332">
    <property type="entry name" value="SET DOMAIN-CONTAINING PROTEIN 5"/>
    <property type="match status" value="1"/>
</dbReference>
<dbReference type="Gene3D" id="3.40.50.720">
    <property type="entry name" value="NAD(P)-binding Rossmann-like Domain"/>
    <property type="match status" value="1"/>
</dbReference>
<gene>
    <name evidence="3" type="ORF">PG999_007547</name>
</gene>
<evidence type="ECO:0000313" key="3">
    <source>
        <dbReference type="EMBL" id="KAK8109410.1"/>
    </source>
</evidence>
<dbReference type="SUPFAM" id="SSF51735">
    <property type="entry name" value="NAD(P)-binding Rossmann-fold domains"/>
    <property type="match status" value="1"/>
</dbReference>
<dbReference type="Pfam" id="PF00856">
    <property type="entry name" value="SET"/>
    <property type="match status" value="1"/>
</dbReference>
<dbReference type="CDD" id="cd20071">
    <property type="entry name" value="SET_SMYD"/>
    <property type="match status" value="1"/>
</dbReference>
<dbReference type="InterPro" id="IPR002347">
    <property type="entry name" value="SDR_fam"/>
</dbReference>
<feature type="compositionally biased region" description="Polar residues" evidence="1">
    <location>
        <begin position="394"/>
        <end position="403"/>
    </location>
</feature>